<organism evidence="1 2">
    <name type="scientific">Ohtaekwangia koreensis</name>
    <dbReference type="NCBI Taxonomy" id="688867"/>
    <lineage>
        <taxon>Bacteria</taxon>
        <taxon>Pseudomonadati</taxon>
        <taxon>Bacteroidota</taxon>
        <taxon>Cytophagia</taxon>
        <taxon>Cytophagales</taxon>
        <taxon>Fulvivirgaceae</taxon>
        <taxon>Ohtaekwangia</taxon>
    </lineage>
</organism>
<accession>A0A1T5IIN6</accession>
<dbReference type="RefSeq" id="WP_079684740.1">
    <property type="nucleotide sequence ID" value="NZ_FUZU01000001.1"/>
</dbReference>
<dbReference type="PIRSF" id="PIRSF011444">
    <property type="entry name" value="DUF1287"/>
    <property type="match status" value="1"/>
</dbReference>
<reference evidence="1 2" key="1">
    <citation type="submission" date="2017-02" db="EMBL/GenBank/DDBJ databases">
        <authorList>
            <person name="Peterson S.W."/>
        </authorList>
    </citation>
    <scope>NUCLEOTIDE SEQUENCE [LARGE SCALE GENOMIC DNA]</scope>
    <source>
        <strain evidence="1 2">DSM 25262</strain>
    </source>
</reference>
<dbReference type="EMBL" id="FUZU01000001">
    <property type="protein sequence ID" value="SKC39046.1"/>
    <property type="molecule type" value="Genomic_DNA"/>
</dbReference>
<evidence type="ECO:0000313" key="2">
    <source>
        <dbReference type="Proteomes" id="UP000190961"/>
    </source>
</evidence>
<dbReference type="Pfam" id="PF06940">
    <property type="entry name" value="DUF1287"/>
    <property type="match status" value="1"/>
</dbReference>
<protein>
    <recommendedName>
        <fullName evidence="3">DUF1287 domain-containing protein</fullName>
    </recommendedName>
</protein>
<evidence type="ECO:0000313" key="1">
    <source>
        <dbReference type="EMBL" id="SKC39046.1"/>
    </source>
</evidence>
<proteinExistence type="predicted"/>
<dbReference type="AlphaFoldDB" id="A0A1T5IIN6"/>
<gene>
    <name evidence="1" type="ORF">SAMN05660236_0083</name>
</gene>
<evidence type="ECO:0008006" key="3">
    <source>
        <dbReference type="Google" id="ProtNLM"/>
    </source>
</evidence>
<dbReference type="STRING" id="688867.SAMN05660236_0083"/>
<dbReference type="InterPro" id="IPR009706">
    <property type="entry name" value="DUF1287"/>
</dbReference>
<keyword evidence="2" id="KW-1185">Reference proteome</keyword>
<dbReference type="OrthoDB" id="114026at2"/>
<sequence length="200" mass="22601">MYTKSKGFLKILILLLFVGINSAGIAQQIFSKRLSTAALELTKTKVTYDPTYFSIPYPNGDVPADKGVCTDVVIRAYRKLGIDLQKEVHEDMVKNFKVYPAKWGLKTTDKNIDHRRVPNLMTFFSRHGNALKISNEPADYIPGDIVSWDLGGGITHIGIVIDQKSSDTLRYLVVHNIGRGQEVSDCLFQYKIIGHHRYTR</sequence>
<dbReference type="Gene3D" id="3.90.1720.10">
    <property type="entry name" value="endopeptidase domain like (from Nostoc punctiforme)"/>
    <property type="match status" value="1"/>
</dbReference>
<dbReference type="Proteomes" id="UP000190961">
    <property type="component" value="Unassembled WGS sequence"/>
</dbReference>
<name>A0A1T5IIN6_9BACT</name>